<organism evidence="10 11">
    <name type="scientific">Paenibacillus provencensis</name>
    <dbReference type="NCBI Taxonomy" id="441151"/>
    <lineage>
        <taxon>Bacteria</taxon>
        <taxon>Bacillati</taxon>
        <taxon>Bacillota</taxon>
        <taxon>Bacilli</taxon>
        <taxon>Bacillales</taxon>
        <taxon>Paenibacillaceae</taxon>
        <taxon>Paenibacillus</taxon>
    </lineage>
</organism>
<evidence type="ECO:0000256" key="6">
    <source>
        <dbReference type="ARBA" id="ARBA00022967"/>
    </source>
</evidence>
<feature type="transmembrane region" description="Helical" evidence="9">
    <location>
        <begin position="129"/>
        <end position="148"/>
    </location>
</feature>
<feature type="transmembrane region" description="Helical" evidence="9">
    <location>
        <begin position="178"/>
        <end position="199"/>
    </location>
</feature>
<sequence>MKILNDPRYFILLFLLSFTMAGQLLLGFFQDWTDVLASVVTAVVLELIIVGFRYKTWKFPLSALITGLGIGLLLSSHLTWPYILTSVLAIGIKHALRIDRNHIFNPNNVAMVIMLFFLPQYAVSTPKQWTNGWEIMFIILFFGFLAAYKAGRMDTVLAFASGYALFAGVRHWGLGEPFYYAFGPMLGAAFQLFTFFMITDPKTTPSGRNQRIWFGFAIALSDAILRVAEVNHSLFYASFLVTLLIGLPLRIWKVMNNSRQAE</sequence>
<keyword evidence="5 9" id="KW-0812">Transmembrane</keyword>
<dbReference type="Proteomes" id="UP001597169">
    <property type="component" value="Unassembled WGS sequence"/>
</dbReference>
<proteinExistence type="predicted"/>
<evidence type="ECO:0000256" key="3">
    <source>
        <dbReference type="ARBA" id="ARBA00022630"/>
    </source>
</evidence>
<feature type="transmembrane region" description="Helical" evidence="9">
    <location>
        <begin position="155"/>
        <end position="172"/>
    </location>
</feature>
<evidence type="ECO:0000256" key="2">
    <source>
        <dbReference type="ARBA" id="ARBA00022553"/>
    </source>
</evidence>
<feature type="transmembrane region" description="Helical" evidence="9">
    <location>
        <begin position="35"/>
        <end position="52"/>
    </location>
</feature>
<evidence type="ECO:0000256" key="1">
    <source>
        <dbReference type="ARBA" id="ARBA00022448"/>
    </source>
</evidence>
<keyword evidence="2" id="KW-0597">Phosphoprotein</keyword>
<name>A0ABW3PRC7_9BACL</name>
<keyword evidence="8 9" id="KW-0472">Membrane</keyword>
<dbReference type="PANTHER" id="PTHR30578">
    <property type="entry name" value="ELECTRON TRANSPORT COMPLEX PROTEIN RNFD"/>
    <property type="match status" value="1"/>
</dbReference>
<keyword evidence="3" id="KW-0285">Flavoprotein</keyword>
<evidence type="ECO:0000256" key="5">
    <source>
        <dbReference type="ARBA" id="ARBA00022692"/>
    </source>
</evidence>
<keyword evidence="4" id="KW-0288">FMN</keyword>
<evidence type="ECO:0000256" key="9">
    <source>
        <dbReference type="SAM" id="Phobius"/>
    </source>
</evidence>
<keyword evidence="7 9" id="KW-1133">Transmembrane helix</keyword>
<protein>
    <submittedName>
        <fullName evidence="10">RnfABCDGE type electron transport complex subunit D</fullName>
    </submittedName>
</protein>
<reference evidence="11" key="1">
    <citation type="journal article" date="2019" name="Int. J. Syst. Evol. Microbiol.">
        <title>The Global Catalogue of Microorganisms (GCM) 10K type strain sequencing project: providing services to taxonomists for standard genome sequencing and annotation.</title>
        <authorList>
            <consortium name="The Broad Institute Genomics Platform"/>
            <consortium name="The Broad Institute Genome Sequencing Center for Infectious Disease"/>
            <person name="Wu L."/>
            <person name="Ma J."/>
        </authorList>
    </citation>
    <scope>NUCLEOTIDE SEQUENCE [LARGE SCALE GENOMIC DNA]</scope>
    <source>
        <strain evidence="11">CCUG 53519</strain>
    </source>
</reference>
<feature type="transmembrane region" description="Helical" evidence="9">
    <location>
        <begin position="211"/>
        <end position="228"/>
    </location>
</feature>
<evidence type="ECO:0000256" key="7">
    <source>
        <dbReference type="ARBA" id="ARBA00022989"/>
    </source>
</evidence>
<comment type="caution">
    <text evidence="10">The sequence shown here is derived from an EMBL/GenBank/DDBJ whole genome shotgun (WGS) entry which is preliminary data.</text>
</comment>
<evidence type="ECO:0000313" key="11">
    <source>
        <dbReference type="Proteomes" id="UP001597169"/>
    </source>
</evidence>
<dbReference type="EMBL" id="JBHTKX010000001">
    <property type="protein sequence ID" value="MFD1127960.1"/>
    <property type="molecule type" value="Genomic_DNA"/>
</dbReference>
<feature type="transmembrane region" description="Helical" evidence="9">
    <location>
        <begin position="103"/>
        <end position="123"/>
    </location>
</feature>
<dbReference type="PANTHER" id="PTHR30578:SF0">
    <property type="entry name" value="ION-TRANSLOCATING OXIDOREDUCTASE COMPLEX SUBUNIT D"/>
    <property type="match status" value="1"/>
</dbReference>
<dbReference type="RefSeq" id="WP_285850284.1">
    <property type="nucleotide sequence ID" value="NZ_JBHTKX010000001.1"/>
</dbReference>
<keyword evidence="11" id="KW-1185">Reference proteome</keyword>
<evidence type="ECO:0000313" key="10">
    <source>
        <dbReference type="EMBL" id="MFD1127960.1"/>
    </source>
</evidence>
<dbReference type="InterPro" id="IPR004338">
    <property type="entry name" value="NqrB/RnfD"/>
</dbReference>
<evidence type="ECO:0000256" key="8">
    <source>
        <dbReference type="ARBA" id="ARBA00023136"/>
    </source>
</evidence>
<feature type="transmembrane region" description="Helical" evidence="9">
    <location>
        <begin position="9"/>
        <end position="29"/>
    </location>
</feature>
<gene>
    <name evidence="10" type="ORF">ACFQ3J_07230</name>
</gene>
<keyword evidence="6" id="KW-1278">Translocase</keyword>
<evidence type="ECO:0000256" key="4">
    <source>
        <dbReference type="ARBA" id="ARBA00022643"/>
    </source>
</evidence>
<feature type="transmembrane region" description="Helical" evidence="9">
    <location>
        <begin position="234"/>
        <end position="252"/>
    </location>
</feature>
<accession>A0ABW3PRC7</accession>
<keyword evidence="1" id="KW-0813">Transport</keyword>